<keyword evidence="4" id="KW-1185">Reference proteome</keyword>
<keyword evidence="2" id="KW-1133">Transmembrane helix</keyword>
<accession>A0A848QB52</accession>
<feature type="region of interest" description="Disordered" evidence="1">
    <location>
        <begin position="91"/>
        <end position="120"/>
    </location>
</feature>
<dbReference type="Gene3D" id="1.10.150.20">
    <property type="entry name" value="5' to 3' exonuclease, C-terminal subdomain"/>
    <property type="match status" value="1"/>
</dbReference>
<dbReference type="Proteomes" id="UP000561181">
    <property type="component" value="Unassembled WGS sequence"/>
</dbReference>
<keyword evidence="2" id="KW-0812">Transmembrane</keyword>
<keyword evidence="2" id="KW-0472">Membrane</keyword>
<evidence type="ECO:0000256" key="2">
    <source>
        <dbReference type="SAM" id="Phobius"/>
    </source>
</evidence>
<dbReference type="AlphaFoldDB" id="A0A848QB52"/>
<dbReference type="RefSeq" id="WP_170009632.1">
    <property type="nucleotide sequence ID" value="NZ_JABCRE010000002.1"/>
</dbReference>
<feature type="compositionally biased region" description="Basic residues" evidence="1">
    <location>
        <begin position="101"/>
        <end position="118"/>
    </location>
</feature>
<comment type="caution">
    <text evidence="3">The sequence shown here is derived from an EMBL/GenBank/DDBJ whole genome shotgun (WGS) entry which is preliminary data.</text>
</comment>
<name>A0A848QB52_9SPHN</name>
<gene>
    <name evidence="3" type="ORF">HKD42_01495</name>
</gene>
<feature type="transmembrane region" description="Helical" evidence="2">
    <location>
        <begin position="7"/>
        <end position="27"/>
    </location>
</feature>
<evidence type="ECO:0000313" key="3">
    <source>
        <dbReference type="EMBL" id="NMW30731.1"/>
    </source>
</evidence>
<evidence type="ECO:0000313" key="4">
    <source>
        <dbReference type="Proteomes" id="UP000561181"/>
    </source>
</evidence>
<evidence type="ECO:0000256" key="1">
    <source>
        <dbReference type="SAM" id="MobiDB-lite"/>
    </source>
</evidence>
<protein>
    <submittedName>
        <fullName evidence="3">Uncharacterized protein</fullName>
    </submittedName>
</protein>
<reference evidence="3 4" key="1">
    <citation type="submission" date="2020-04" db="EMBL/GenBank/DDBJ databases">
        <authorList>
            <person name="Liu A."/>
        </authorList>
    </citation>
    <scope>NUCLEOTIDE SEQUENCE [LARGE SCALE GENOMIC DNA]</scope>
    <source>
        <strain evidence="3 4">RZ02</strain>
    </source>
</reference>
<sequence length="284" mass="30226">MLSLITANPIPFIIALIIGLATAWWIWGRTPDVEADYDADSDADHETNYTAPAAAAAATGAAAAATTSAAEPAPPKDLKPEPAVPVKPLAVAELDTEPKPKAKPKAKATPKAASKPKPKIAAAVGKPDDLTRIKGIGPQLNDLCLSLGVSRFDQIAKWKKADIAEVDQYLKMKGRIDRDDWVGQAKILAAGGTVSEGKPKIAAAVGKPDDLKKVKGIGPKLEKLCNSLGVKRWDQIAAWKAADVKEVDGYLGSFKGRIQRDEWVKQAKLLAKGDFDGHVKQYGK</sequence>
<proteinExistence type="predicted"/>
<dbReference type="EMBL" id="JABCRE010000002">
    <property type="protein sequence ID" value="NMW30731.1"/>
    <property type="molecule type" value="Genomic_DNA"/>
</dbReference>
<organism evidence="3 4">
    <name type="scientific">Pontixanthobacter rizhaonensis</name>
    <dbReference type="NCBI Taxonomy" id="2730337"/>
    <lineage>
        <taxon>Bacteria</taxon>
        <taxon>Pseudomonadati</taxon>
        <taxon>Pseudomonadota</taxon>
        <taxon>Alphaproteobacteria</taxon>
        <taxon>Sphingomonadales</taxon>
        <taxon>Erythrobacteraceae</taxon>
        <taxon>Pontixanthobacter</taxon>
    </lineage>
</organism>